<organism evidence="2 3">
    <name type="scientific">Paracoccus jeotgali</name>
    <dbReference type="NCBI Taxonomy" id="2065379"/>
    <lineage>
        <taxon>Bacteria</taxon>
        <taxon>Pseudomonadati</taxon>
        <taxon>Pseudomonadota</taxon>
        <taxon>Alphaproteobacteria</taxon>
        <taxon>Rhodobacterales</taxon>
        <taxon>Paracoccaceae</taxon>
        <taxon>Paracoccus</taxon>
    </lineage>
</organism>
<dbReference type="AlphaFoldDB" id="A0A2K9MJ23"/>
<reference evidence="3" key="1">
    <citation type="submission" date="2017-12" db="EMBL/GenBank/DDBJ databases">
        <title>Genomic analysis of Paracoccus sp. CBA4604.</title>
        <authorList>
            <person name="Roh S.W."/>
            <person name="Kim J.Y."/>
            <person name="Kim J.S."/>
        </authorList>
    </citation>
    <scope>NUCLEOTIDE SEQUENCE [LARGE SCALE GENOMIC DNA]</scope>
    <source>
        <strain evidence="3">CBA4604</strain>
    </source>
</reference>
<proteinExistence type="predicted"/>
<dbReference type="CDD" id="cd01948">
    <property type="entry name" value="EAL"/>
    <property type="match status" value="1"/>
</dbReference>
<evidence type="ECO:0000259" key="1">
    <source>
        <dbReference type="PROSITE" id="PS50883"/>
    </source>
</evidence>
<gene>
    <name evidence="2" type="ORF">CYR75_01565</name>
</gene>
<dbReference type="InterPro" id="IPR050706">
    <property type="entry name" value="Cyclic-di-GMP_PDE-like"/>
</dbReference>
<accession>A0A2K9MJ23</accession>
<dbReference type="InterPro" id="IPR001633">
    <property type="entry name" value="EAL_dom"/>
</dbReference>
<dbReference type="Proteomes" id="UP000234882">
    <property type="component" value="Chromosome"/>
</dbReference>
<evidence type="ECO:0000313" key="3">
    <source>
        <dbReference type="Proteomes" id="UP000234882"/>
    </source>
</evidence>
<name>A0A2K9MJ23_9RHOB</name>
<dbReference type="SUPFAM" id="SSF141868">
    <property type="entry name" value="EAL domain-like"/>
    <property type="match status" value="1"/>
</dbReference>
<dbReference type="EMBL" id="CP025583">
    <property type="protein sequence ID" value="AUM75462.1"/>
    <property type="molecule type" value="Genomic_DNA"/>
</dbReference>
<dbReference type="Pfam" id="PF00563">
    <property type="entry name" value="EAL"/>
    <property type="match status" value="1"/>
</dbReference>
<dbReference type="InterPro" id="IPR035919">
    <property type="entry name" value="EAL_sf"/>
</dbReference>
<dbReference type="GO" id="GO:0071111">
    <property type="term" value="F:cyclic-guanylate-specific phosphodiesterase activity"/>
    <property type="evidence" value="ECO:0007669"/>
    <property type="project" value="InterPro"/>
</dbReference>
<keyword evidence="3" id="KW-1185">Reference proteome</keyword>
<dbReference type="PANTHER" id="PTHR33121:SF79">
    <property type="entry name" value="CYCLIC DI-GMP PHOSPHODIESTERASE PDED-RELATED"/>
    <property type="match status" value="1"/>
</dbReference>
<evidence type="ECO:0000313" key="2">
    <source>
        <dbReference type="EMBL" id="AUM75462.1"/>
    </source>
</evidence>
<dbReference type="OrthoDB" id="23692at2"/>
<feature type="domain" description="EAL" evidence="1">
    <location>
        <begin position="22"/>
        <end position="272"/>
    </location>
</feature>
<dbReference type="PANTHER" id="PTHR33121">
    <property type="entry name" value="CYCLIC DI-GMP PHOSPHODIESTERASE PDEF"/>
    <property type="match status" value="1"/>
</dbReference>
<dbReference type="PROSITE" id="PS50883">
    <property type="entry name" value="EAL"/>
    <property type="match status" value="1"/>
</dbReference>
<protein>
    <submittedName>
        <fullName evidence="2">EAL domain-containing protein</fullName>
    </submittedName>
</protein>
<dbReference type="SMART" id="SM00052">
    <property type="entry name" value="EAL"/>
    <property type="match status" value="1"/>
</dbReference>
<dbReference type="KEGG" id="paru:CYR75_01565"/>
<sequence>MTDQEADTQDGSALDYVIEQKALMTMDVVERALATGQVMLAYQPVVPADRPQHVAFYEGLIRVTDDSGRFVPLRDFLPASEKTELGRRIDSVALSLGLQALQQDPGLRLSVNMSARSIGHPAWMETLRLGTAGDPQIAERLILEVTESSAMDLPEIMVPFMRELQERGVSFALDDFGAGYTSFRYLRDFSFDMIKIDGQFIRRIAQMPDNQVLTTALQAIAHHFDMFTVAESVETAEDAAFLIEMGIDCLQGYYFGAPTLTPPWHSPQAARR</sequence>
<dbReference type="RefSeq" id="WP_101500804.1">
    <property type="nucleotide sequence ID" value="NZ_CP025583.1"/>
</dbReference>
<dbReference type="Gene3D" id="3.20.20.450">
    <property type="entry name" value="EAL domain"/>
    <property type="match status" value="1"/>
</dbReference>